<proteinExistence type="predicted"/>
<name>A0ABP8KC87_9MICO</name>
<keyword evidence="1" id="KW-0812">Transmembrane</keyword>
<protein>
    <submittedName>
        <fullName evidence="2">Phage holin family protein</fullName>
    </submittedName>
</protein>
<organism evidence="2 3">
    <name type="scientific">Fodinibacter luteus</name>
    <dbReference type="NCBI Taxonomy" id="552064"/>
    <lineage>
        <taxon>Bacteria</taxon>
        <taxon>Bacillati</taxon>
        <taxon>Actinomycetota</taxon>
        <taxon>Actinomycetes</taxon>
        <taxon>Micrococcales</taxon>
        <taxon>Intrasporangiaceae</taxon>
        <taxon>Fodinibacter (ex Wang et al. 2009)</taxon>
    </lineage>
</organism>
<keyword evidence="3" id="KW-1185">Reference proteome</keyword>
<feature type="transmembrane region" description="Helical" evidence="1">
    <location>
        <begin position="34"/>
        <end position="55"/>
    </location>
</feature>
<dbReference type="InterPro" id="IPR007165">
    <property type="entry name" value="Phage_holin_4_2"/>
</dbReference>
<evidence type="ECO:0000256" key="1">
    <source>
        <dbReference type="SAM" id="Phobius"/>
    </source>
</evidence>
<feature type="transmembrane region" description="Helical" evidence="1">
    <location>
        <begin position="62"/>
        <end position="82"/>
    </location>
</feature>
<comment type="caution">
    <text evidence="2">The sequence shown here is derived from an EMBL/GenBank/DDBJ whole genome shotgun (WGS) entry which is preliminary data.</text>
</comment>
<dbReference type="RefSeq" id="WP_345204452.1">
    <property type="nucleotide sequence ID" value="NZ_BAABGM010000011.1"/>
</dbReference>
<evidence type="ECO:0000313" key="3">
    <source>
        <dbReference type="Proteomes" id="UP001500945"/>
    </source>
</evidence>
<sequence>MKNFLVRVVVNGIALWVAALVVDGVDLAENESTFSTKVLTIGLVALVFGVLNALIKPIATLLSLPFIVLTLGLFIFVVNAFMLQITEWISDWLGLSFTIDEFFWDAVLAAVVITFVSWVLNIVLPEDD</sequence>
<dbReference type="PANTHER" id="PTHR37309">
    <property type="entry name" value="SLR0284 PROTEIN"/>
    <property type="match status" value="1"/>
</dbReference>
<dbReference type="Pfam" id="PF04020">
    <property type="entry name" value="Phage_holin_4_2"/>
    <property type="match status" value="1"/>
</dbReference>
<dbReference type="PANTHER" id="PTHR37309:SF1">
    <property type="entry name" value="SLR0284 PROTEIN"/>
    <property type="match status" value="1"/>
</dbReference>
<dbReference type="Proteomes" id="UP001500945">
    <property type="component" value="Unassembled WGS sequence"/>
</dbReference>
<accession>A0ABP8KC87</accession>
<keyword evidence="1" id="KW-1133">Transmembrane helix</keyword>
<keyword evidence="1" id="KW-0472">Membrane</keyword>
<feature type="transmembrane region" description="Helical" evidence="1">
    <location>
        <begin position="102"/>
        <end position="124"/>
    </location>
</feature>
<reference evidence="3" key="1">
    <citation type="journal article" date="2019" name="Int. J. Syst. Evol. Microbiol.">
        <title>The Global Catalogue of Microorganisms (GCM) 10K type strain sequencing project: providing services to taxonomists for standard genome sequencing and annotation.</title>
        <authorList>
            <consortium name="The Broad Institute Genomics Platform"/>
            <consortium name="The Broad Institute Genome Sequencing Center for Infectious Disease"/>
            <person name="Wu L."/>
            <person name="Ma J."/>
        </authorList>
    </citation>
    <scope>NUCLEOTIDE SEQUENCE [LARGE SCALE GENOMIC DNA]</scope>
    <source>
        <strain evidence="3">JCM 17809</strain>
    </source>
</reference>
<dbReference type="EMBL" id="BAABGM010000011">
    <property type="protein sequence ID" value="GAA4404079.1"/>
    <property type="molecule type" value="Genomic_DNA"/>
</dbReference>
<gene>
    <name evidence="2" type="ORF">GCM10023168_16220</name>
</gene>
<evidence type="ECO:0000313" key="2">
    <source>
        <dbReference type="EMBL" id="GAA4404079.1"/>
    </source>
</evidence>